<keyword evidence="2" id="KW-0812">Transmembrane</keyword>
<evidence type="ECO:0000313" key="6">
    <source>
        <dbReference type="Proteomes" id="UP000823858"/>
    </source>
</evidence>
<feature type="domain" description="Acyltransferase 3" evidence="3">
    <location>
        <begin position="29"/>
        <end position="390"/>
    </location>
</feature>
<evidence type="ECO:0000259" key="4">
    <source>
        <dbReference type="Pfam" id="PF19040"/>
    </source>
</evidence>
<gene>
    <name evidence="5" type="ORF">H9751_01500</name>
</gene>
<feature type="transmembrane region" description="Helical" evidence="2">
    <location>
        <begin position="96"/>
        <end position="114"/>
    </location>
</feature>
<dbReference type="Proteomes" id="UP000823858">
    <property type="component" value="Unassembled WGS sequence"/>
</dbReference>
<keyword evidence="5" id="KW-0012">Acyltransferase</keyword>
<feature type="region of interest" description="Disordered" evidence="1">
    <location>
        <begin position="1"/>
        <end position="22"/>
    </location>
</feature>
<feature type="domain" description="SGNH" evidence="4">
    <location>
        <begin position="540"/>
        <end position="762"/>
    </location>
</feature>
<proteinExistence type="predicted"/>
<dbReference type="GO" id="GO:0016020">
    <property type="term" value="C:membrane"/>
    <property type="evidence" value="ECO:0007669"/>
    <property type="project" value="TreeGrafter"/>
</dbReference>
<dbReference type="Pfam" id="PF01757">
    <property type="entry name" value="Acyl_transf_3"/>
    <property type="match status" value="1"/>
</dbReference>
<reference evidence="5" key="2">
    <citation type="submission" date="2021-04" db="EMBL/GenBank/DDBJ databases">
        <authorList>
            <person name="Gilroy R."/>
        </authorList>
    </citation>
    <scope>NUCLEOTIDE SEQUENCE</scope>
    <source>
        <strain evidence="5">ChiHjej13B12-4958</strain>
    </source>
</reference>
<evidence type="ECO:0000256" key="1">
    <source>
        <dbReference type="SAM" id="MobiDB-lite"/>
    </source>
</evidence>
<dbReference type="EMBL" id="DWVP01000003">
    <property type="protein sequence ID" value="HJC84228.1"/>
    <property type="molecule type" value="Genomic_DNA"/>
</dbReference>
<dbReference type="InterPro" id="IPR043968">
    <property type="entry name" value="SGNH"/>
</dbReference>
<feature type="region of interest" description="Disordered" evidence="1">
    <location>
        <begin position="804"/>
        <end position="841"/>
    </location>
</feature>
<feature type="transmembrane region" description="Helical" evidence="2">
    <location>
        <begin position="193"/>
        <end position="211"/>
    </location>
</feature>
<feature type="transmembrane region" description="Helical" evidence="2">
    <location>
        <begin position="250"/>
        <end position="269"/>
    </location>
</feature>
<accession>A0A9D2QBN9</accession>
<evidence type="ECO:0000259" key="3">
    <source>
        <dbReference type="Pfam" id="PF01757"/>
    </source>
</evidence>
<evidence type="ECO:0000256" key="2">
    <source>
        <dbReference type="SAM" id="Phobius"/>
    </source>
</evidence>
<name>A0A9D2QBN9_9CORY</name>
<comment type="caution">
    <text evidence="5">The sequence shown here is derived from an EMBL/GenBank/DDBJ whole genome shotgun (WGS) entry which is preliminary data.</text>
</comment>
<keyword evidence="2" id="KW-1133">Transmembrane helix</keyword>
<feature type="transmembrane region" description="Helical" evidence="2">
    <location>
        <begin position="223"/>
        <end position="243"/>
    </location>
</feature>
<organism evidence="5 6">
    <name type="scientific">Candidatus Corynebacterium faecigallinarum</name>
    <dbReference type="NCBI Taxonomy" id="2838528"/>
    <lineage>
        <taxon>Bacteria</taxon>
        <taxon>Bacillati</taxon>
        <taxon>Actinomycetota</taxon>
        <taxon>Actinomycetes</taxon>
        <taxon>Mycobacteriales</taxon>
        <taxon>Corynebacteriaceae</taxon>
        <taxon>Corynebacterium</taxon>
    </lineage>
</organism>
<feature type="transmembrane region" description="Helical" evidence="2">
    <location>
        <begin position="57"/>
        <end position="75"/>
    </location>
</feature>
<dbReference type="GO" id="GO:0009103">
    <property type="term" value="P:lipopolysaccharide biosynthetic process"/>
    <property type="evidence" value="ECO:0007669"/>
    <property type="project" value="TreeGrafter"/>
</dbReference>
<keyword evidence="5" id="KW-0808">Transferase</keyword>
<dbReference type="PANTHER" id="PTHR23028:SF53">
    <property type="entry name" value="ACYL_TRANSF_3 DOMAIN-CONTAINING PROTEIN"/>
    <property type="match status" value="1"/>
</dbReference>
<dbReference type="GO" id="GO:0016747">
    <property type="term" value="F:acyltransferase activity, transferring groups other than amino-acyl groups"/>
    <property type="evidence" value="ECO:0007669"/>
    <property type="project" value="InterPro"/>
</dbReference>
<protein>
    <submittedName>
        <fullName evidence="5">Acyltransferase</fullName>
    </submittedName>
</protein>
<reference evidence="5" key="1">
    <citation type="journal article" date="2021" name="PeerJ">
        <title>Extensive microbial diversity within the chicken gut microbiome revealed by metagenomics and culture.</title>
        <authorList>
            <person name="Gilroy R."/>
            <person name="Ravi A."/>
            <person name="Getino M."/>
            <person name="Pursley I."/>
            <person name="Horton D.L."/>
            <person name="Alikhan N.F."/>
            <person name="Baker D."/>
            <person name="Gharbi K."/>
            <person name="Hall N."/>
            <person name="Watson M."/>
            <person name="Adriaenssens E.M."/>
            <person name="Foster-Nyarko E."/>
            <person name="Jarju S."/>
            <person name="Secka A."/>
            <person name="Antonio M."/>
            <person name="Oren A."/>
            <person name="Chaudhuri R.R."/>
            <person name="La Ragione R."/>
            <person name="Hildebrand F."/>
            <person name="Pallen M.J."/>
        </authorList>
    </citation>
    <scope>NUCLEOTIDE SEQUENCE</scope>
    <source>
        <strain evidence="5">ChiHjej13B12-4958</strain>
    </source>
</reference>
<dbReference type="InterPro" id="IPR050879">
    <property type="entry name" value="Acyltransferase_3"/>
</dbReference>
<dbReference type="PANTHER" id="PTHR23028">
    <property type="entry name" value="ACETYLTRANSFERASE"/>
    <property type="match status" value="1"/>
</dbReference>
<feature type="transmembrane region" description="Helical" evidence="2">
    <location>
        <begin position="372"/>
        <end position="393"/>
    </location>
</feature>
<feature type="transmembrane region" description="Helical" evidence="2">
    <location>
        <begin position="320"/>
        <end position="344"/>
    </location>
</feature>
<dbReference type="Pfam" id="PF19040">
    <property type="entry name" value="SGNH"/>
    <property type="match status" value="1"/>
</dbReference>
<feature type="transmembrane region" description="Helical" evidence="2">
    <location>
        <begin position="443"/>
        <end position="465"/>
    </location>
</feature>
<sequence>MTPPDHQFSPARPVTVDPRPRPRLTHRTDIDGLRGLAIALVVVFHVFVGRVSSGVDVFLLVGGVFFFAPQVRNALNPKGLTLPQSVWRILRRLYPALITVVAVSAVAALLFLPASRWVQSGQDASAALLYVENLHLANQGMEYEAIGRDVSLFQHIWSMSVQMQIYVGSLIVIALLAVLFRKRARVGTGVMRFLLVVATVASFAYATWLGTENQALNYYSPLSRFWEIGLGGLFGIWLIGWMIPRSLAWVRWPAGVLGLVLIVGTGMFLDGAAQFPGPWTLVPLVGAMLVILAGNPVAERGGDGGSIGVARMLDSRVFQFLGRISYSLYLWHWPLLTLATYHFATRSESTGDTSPSGGLQGITATLGTGQGILVGSAVILGSLVLAWLTYRLVEVPTRQKSKPARSWGFLGFPGRRRRAAAAADTDASASGDNAAPRKPLRPVPVITVLVMAAATGGVLALAPLAESHNAREAEAAMDNEITEETHPGPAAYLQDVPASGSAPVLPPAVWDDDIMFPQSTLDGCISRVTDSDLVLTHERNASDTPCVYGDTNAERTMYLVGGSHSEHFLPALDAIGTERGIRIVPMLKMGCPLGMEILRFNGEPYPECYAWQEKVEEYIFDNPPTDGVFLSSTRPTTRNGEGPDHVPEGYVDVVRRFSDAGIHTFAARDNPWRNVDGELGNSLVCVADGGDADDCGMVQDDSLAEHNPALTAYQGLDVTHLDPTAAYCRDGVCPAVVGNVLVYRDGNHFTPMWVELMTEEIERQMYDPQALADMDVAAQEAADAAAAAQQDGADELAPPVVQRMPKPWDPDYVPPVETADPVPAPAPEPAPEQGWVDPGYIDPGWVDPGYVDPGWVDPGYVEPAW</sequence>
<evidence type="ECO:0000313" key="5">
    <source>
        <dbReference type="EMBL" id="HJC84228.1"/>
    </source>
</evidence>
<dbReference type="InterPro" id="IPR002656">
    <property type="entry name" value="Acyl_transf_3_dom"/>
</dbReference>
<feature type="transmembrane region" description="Helical" evidence="2">
    <location>
        <begin position="281"/>
        <end position="299"/>
    </location>
</feature>
<dbReference type="AlphaFoldDB" id="A0A9D2QBN9"/>
<feature type="transmembrane region" description="Helical" evidence="2">
    <location>
        <begin position="163"/>
        <end position="181"/>
    </location>
</feature>
<keyword evidence="2" id="KW-0472">Membrane</keyword>